<feature type="domain" description="F-box" evidence="1">
    <location>
        <begin position="80"/>
        <end position="132"/>
    </location>
</feature>
<dbReference type="AlphaFoldDB" id="A0A4R0R865"/>
<comment type="caution">
    <text evidence="2">The sequence shown here is derived from an EMBL/GenBank/DDBJ whole genome shotgun (WGS) entry which is preliminary data.</text>
</comment>
<evidence type="ECO:0000313" key="3">
    <source>
        <dbReference type="Proteomes" id="UP000292702"/>
    </source>
</evidence>
<dbReference type="SUPFAM" id="SSF81383">
    <property type="entry name" value="F-box domain"/>
    <property type="match status" value="1"/>
</dbReference>
<organism evidence="2 3">
    <name type="scientific">Steccherinum ochraceum</name>
    <dbReference type="NCBI Taxonomy" id="92696"/>
    <lineage>
        <taxon>Eukaryota</taxon>
        <taxon>Fungi</taxon>
        <taxon>Dikarya</taxon>
        <taxon>Basidiomycota</taxon>
        <taxon>Agaricomycotina</taxon>
        <taxon>Agaricomycetes</taxon>
        <taxon>Polyporales</taxon>
        <taxon>Steccherinaceae</taxon>
        <taxon>Steccherinum</taxon>
    </lineage>
</organism>
<gene>
    <name evidence="2" type="ORF">EIP91_004789</name>
</gene>
<sequence length="631" mass="71469">MSTKHRDTELVSFNSPKDAAEVDFRSVPGPASRSSLSHDMDSKGHTVFAPLSRRSRQWLDEEETKIRRQLYHVRSEMNVATPIGHLPAELISEVLIHLRESAIWDPQWISITHVCRQWRDIALNTRKLWSTVSFWREDLLSAYVARAGDDTPLSLEWDADINTPTPSKQIPRPHFSSLGTVSDRSKTVKIVADFVDMRRFEQVIWQYPWTSLESLDLDLVLPAHMSEDLRRYLPRFPITLFWMNGAPKFLQHLRLTNVIPHLSCDTAPHRALKTLEMRYSPVLDRGEASHPPMEGILDLLSGFSASLESLVLIRAPEKRWASDPAVDPQPTKVVSLDRLKRLHIADDSPLDVAYALSYLLVPDTTVIELGTFGNWAIVPDFCDSALWCLPRSSSLLPLLRTIRAVELDYDEPFPDDVGEEFPANLNVYAWKIKPTDSGPTIRHSADLNIRKLVKDPYITMNSIFNTVLHSGHLFSSTTSLRLTMLSDFFWWPLQDWEAVLLAFPSLDTIVLRDDWVDSFSVTQKCSITLMELLLALFQALSGQLSRHSSEPAANHSTPFSVDLWLASYPLDFFVLKFRESASLQECLRIFPTLSTGKSSLQVSLNGSSLDGMLQLGQASSDGLFDVFELMA</sequence>
<dbReference type="EMBL" id="RWJN01000267">
    <property type="protein sequence ID" value="TCD63910.1"/>
    <property type="molecule type" value="Genomic_DNA"/>
</dbReference>
<dbReference type="Gene3D" id="1.20.1280.50">
    <property type="match status" value="1"/>
</dbReference>
<dbReference type="InterPro" id="IPR001810">
    <property type="entry name" value="F-box_dom"/>
</dbReference>
<dbReference type="PROSITE" id="PS50181">
    <property type="entry name" value="FBOX"/>
    <property type="match status" value="1"/>
</dbReference>
<accession>A0A4R0R865</accession>
<proteinExistence type="predicted"/>
<protein>
    <recommendedName>
        <fullName evidence="1">F-box domain-containing protein</fullName>
    </recommendedName>
</protein>
<name>A0A4R0R865_9APHY</name>
<evidence type="ECO:0000259" key="1">
    <source>
        <dbReference type="PROSITE" id="PS50181"/>
    </source>
</evidence>
<dbReference type="Proteomes" id="UP000292702">
    <property type="component" value="Unassembled WGS sequence"/>
</dbReference>
<keyword evidence="3" id="KW-1185">Reference proteome</keyword>
<dbReference type="InterPro" id="IPR036047">
    <property type="entry name" value="F-box-like_dom_sf"/>
</dbReference>
<dbReference type="Pfam" id="PF12937">
    <property type="entry name" value="F-box-like"/>
    <property type="match status" value="1"/>
</dbReference>
<reference evidence="2 3" key="1">
    <citation type="submission" date="2018-11" db="EMBL/GenBank/DDBJ databases">
        <title>Genome assembly of Steccherinum ochraceum LE-BIN_3174, the white-rot fungus of the Steccherinaceae family (The Residual Polyporoid clade, Polyporales, Basidiomycota).</title>
        <authorList>
            <person name="Fedorova T.V."/>
            <person name="Glazunova O.A."/>
            <person name="Landesman E.O."/>
            <person name="Moiseenko K.V."/>
            <person name="Psurtseva N.V."/>
            <person name="Savinova O.S."/>
            <person name="Shakhova N.V."/>
            <person name="Tyazhelova T.V."/>
            <person name="Vasina D.V."/>
        </authorList>
    </citation>
    <scope>NUCLEOTIDE SEQUENCE [LARGE SCALE GENOMIC DNA]</scope>
    <source>
        <strain evidence="2 3">LE-BIN_3174</strain>
    </source>
</reference>
<dbReference type="OrthoDB" id="3270987at2759"/>
<evidence type="ECO:0000313" key="2">
    <source>
        <dbReference type="EMBL" id="TCD63910.1"/>
    </source>
</evidence>